<sequence length="103" mass="11834">MYLRNGESGDGLIHLRGTRVLYGVAALTPVLKLWDTLTGDELHSFEHKYLSVLVPFQNRLNAPPREVEESPGLVRRVAWLHNDQTTLSLCTDWWCKVSYLRVL</sequence>
<reference evidence="1 2" key="1">
    <citation type="submission" date="2022-03" db="EMBL/GenBank/DDBJ databases">
        <authorList>
            <person name="Nunn A."/>
            <person name="Chopra R."/>
            <person name="Nunn A."/>
            <person name="Contreras Garrido A."/>
        </authorList>
    </citation>
    <scope>NUCLEOTIDE SEQUENCE [LARGE SCALE GENOMIC DNA]</scope>
</reference>
<keyword evidence="2" id="KW-1185">Reference proteome</keyword>
<gene>
    <name evidence="1" type="ORF">TAV2_LOCUS4573</name>
</gene>
<proteinExistence type="predicted"/>
<comment type="caution">
    <text evidence="1">The sequence shown here is derived from an EMBL/GenBank/DDBJ whole genome shotgun (WGS) entry which is preliminary data.</text>
</comment>
<dbReference type="AlphaFoldDB" id="A0AAU9RGI3"/>
<protein>
    <submittedName>
        <fullName evidence="1">Uncharacterized protein</fullName>
    </submittedName>
</protein>
<evidence type="ECO:0000313" key="2">
    <source>
        <dbReference type="Proteomes" id="UP000836841"/>
    </source>
</evidence>
<organism evidence="1 2">
    <name type="scientific">Thlaspi arvense</name>
    <name type="common">Field penny-cress</name>
    <dbReference type="NCBI Taxonomy" id="13288"/>
    <lineage>
        <taxon>Eukaryota</taxon>
        <taxon>Viridiplantae</taxon>
        <taxon>Streptophyta</taxon>
        <taxon>Embryophyta</taxon>
        <taxon>Tracheophyta</taxon>
        <taxon>Spermatophyta</taxon>
        <taxon>Magnoliopsida</taxon>
        <taxon>eudicotyledons</taxon>
        <taxon>Gunneridae</taxon>
        <taxon>Pentapetalae</taxon>
        <taxon>rosids</taxon>
        <taxon>malvids</taxon>
        <taxon>Brassicales</taxon>
        <taxon>Brassicaceae</taxon>
        <taxon>Thlaspideae</taxon>
        <taxon>Thlaspi</taxon>
    </lineage>
</organism>
<evidence type="ECO:0000313" key="1">
    <source>
        <dbReference type="EMBL" id="CAH2041878.1"/>
    </source>
</evidence>
<dbReference type="EMBL" id="CAJVSB020000137">
    <property type="protein sequence ID" value="CAH2041878.1"/>
    <property type="molecule type" value="Genomic_DNA"/>
</dbReference>
<accession>A0AAU9RGI3</accession>
<name>A0AAU9RGI3_THLAR</name>
<dbReference type="Proteomes" id="UP000836841">
    <property type="component" value="Unassembled WGS sequence"/>
</dbReference>